<dbReference type="InterPro" id="IPR000551">
    <property type="entry name" value="MerR-type_HTH_dom"/>
</dbReference>
<keyword evidence="2" id="KW-1035">Host cytoplasm</keyword>
<dbReference type="KEGG" id="vg:921767"/>
<dbReference type="InterPro" id="IPR036388">
    <property type="entry name" value="WH-like_DNA-bd_sf"/>
</dbReference>
<protein>
    <submittedName>
        <fullName evidence="4 5">Uoi</fullName>
    </submittedName>
</protein>
<evidence type="ECO:0000256" key="2">
    <source>
        <dbReference type="ARBA" id="ARBA00023200"/>
    </source>
</evidence>
<dbReference type="PROSITE" id="PS50937">
    <property type="entry name" value="HTH_MERR_2"/>
    <property type="match status" value="1"/>
</dbReference>
<reference evidence="4" key="1">
    <citation type="journal article" date="1998" name="J. Bacteriol.">
        <title>Genetic determinants of immunity and integration of temperate Myxococcus xanthus phage Mx8.</title>
        <authorList>
            <person name="Salmi D."/>
            <person name="Magrini V."/>
            <person name="Hartzell P.L."/>
            <person name="Youderian P."/>
        </authorList>
    </citation>
    <scope>NUCLEOTIDE SEQUENCE</scope>
</reference>
<comment type="subcellular location">
    <subcellularLocation>
        <location evidence="1">Host cytoplasm</location>
    </subcellularLocation>
</comment>
<dbReference type="Pfam" id="PF12728">
    <property type="entry name" value="HTH_17"/>
    <property type="match status" value="1"/>
</dbReference>
<dbReference type="InterPro" id="IPR041657">
    <property type="entry name" value="HTH_17"/>
</dbReference>
<dbReference type="EMBL" id="U64984">
    <property type="protein sequence ID" value="AAC48905.1"/>
    <property type="molecule type" value="Genomic_DNA"/>
</dbReference>
<accession>O03962</accession>
<dbReference type="SUPFAM" id="SSF46955">
    <property type="entry name" value="Putative DNA-binding domain"/>
    <property type="match status" value="1"/>
</dbReference>
<feature type="domain" description="HTH merR-type" evidence="3">
    <location>
        <begin position="1"/>
        <end position="28"/>
    </location>
</feature>
<dbReference type="Gene3D" id="1.10.10.10">
    <property type="entry name" value="Winged helix-like DNA-binding domain superfamily/Winged helix DNA-binding domain"/>
    <property type="match status" value="1"/>
</dbReference>
<proteinExistence type="predicted"/>
<dbReference type="RefSeq" id="NP_203424.1">
    <property type="nucleotide sequence ID" value="NC_003085.1"/>
</dbReference>
<name>O03962_9CAUD</name>
<dbReference type="InterPro" id="IPR009061">
    <property type="entry name" value="DNA-bd_dom_put_sf"/>
</dbReference>
<dbReference type="GO" id="GO:0003677">
    <property type="term" value="F:DNA binding"/>
    <property type="evidence" value="ECO:0007669"/>
    <property type="project" value="InterPro"/>
</dbReference>
<sequence length="74" mass="7845">MLTQTEAAALASVSTSTIRNWQAQGLLTAGHRGRVKKSELEAFLASPRAKATPEEEADAKAAAILARKAGRRRG</sequence>
<evidence type="ECO:0000313" key="5">
    <source>
        <dbReference type="EMBL" id="AAK94346.1"/>
    </source>
</evidence>
<keyword evidence="6" id="KW-1185">Reference proteome</keyword>
<evidence type="ECO:0000256" key="1">
    <source>
        <dbReference type="ARBA" id="ARBA00004192"/>
    </source>
</evidence>
<evidence type="ECO:0000313" key="4">
    <source>
        <dbReference type="EMBL" id="AAC48905.1"/>
    </source>
</evidence>
<evidence type="ECO:0000313" key="6">
    <source>
        <dbReference type="Proteomes" id="UP000002093"/>
    </source>
</evidence>
<organism evidence="4">
    <name type="scientific">Myxococcus phage Mx8</name>
    <dbReference type="NCBI Taxonomy" id="49964"/>
    <lineage>
        <taxon>Viruses</taxon>
        <taxon>Duplodnaviria</taxon>
        <taxon>Heunggongvirae</taxon>
        <taxon>Uroviricota</taxon>
        <taxon>Caudoviricetes</taxon>
        <taxon>Myxoctovirus</taxon>
        <taxon>Myxoctovirus Mx8</taxon>
    </lineage>
</organism>
<dbReference type="GO" id="GO:0030430">
    <property type="term" value="C:host cell cytoplasm"/>
    <property type="evidence" value="ECO:0007669"/>
    <property type="project" value="UniProtKB-SubCell"/>
</dbReference>
<dbReference type="GO" id="GO:0006355">
    <property type="term" value="P:regulation of DNA-templated transcription"/>
    <property type="evidence" value="ECO:0007669"/>
    <property type="project" value="InterPro"/>
</dbReference>
<reference evidence="5 6" key="2">
    <citation type="submission" date="2001-06" db="EMBL/GenBank/DDBJ databases">
        <title>Genome organization of temperate Myxococcus phage Mx8.</title>
        <authorList>
            <person name="Youderian P."/>
            <person name="Walthers D."/>
            <person name="Salmi D."/>
            <person name="Magrini V."/>
            <person name="Hartzell P.L."/>
        </authorList>
    </citation>
    <scope>NUCLEOTIDE SEQUENCE [LARGE SCALE GENOMIC DNA]</scope>
</reference>
<dbReference type="Proteomes" id="UP000002093">
    <property type="component" value="Segment"/>
</dbReference>
<evidence type="ECO:0000259" key="3">
    <source>
        <dbReference type="PROSITE" id="PS50937"/>
    </source>
</evidence>
<gene>
    <name evidence="4" type="primary">uoi</name>
</gene>
<dbReference type="EMBL" id="AF396866">
    <property type="protein sequence ID" value="AAK94346.1"/>
    <property type="molecule type" value="Genomic_DNA"/>
</dbReference>
<dbReference type="GeneID" id="921767"/>